<protein>
    <submittedName>
        <fullName evidence="15">Cytochrome b561</fullName>
    </submittedName>
</protein>
<dbReference type="InterPro" id="IPR052168">
    <property type="entry name" value="Cytochrome_b561_oxidase"/>
</dbReference>
<gene>
    <name evidence="15" type="ORF">DFR31_2387</name>
</gene>
<feature type="domain" description="Cytochrome b561 bacterial/Ni-hydrogenase" evidence="14">
    <location>
        <begin position="7"/>
        <end position="172"/>
    </location>
</feature>
<dbReference type="Proteomes" id="UP000275461">
    <property type="component" value="Unassembled WGS sequence"/>
</dbReference>
<dbReference type="Pfam" id="PF01292">
    <property type="entry name" value="Ni_hydr_CYTB"/>
    <property type="match status" value="1"/>
</dbReference>
<evidence type="ECO:0000256" key="6">
    <source>
        <dbReference type="ARBA" id="ARBA00022692"/>
    </source>
</evidence>
<evidence type="ECO:0000256" key="2">
    <source>
        <dbReference type="ARBA" id="ARBA00004651"/>
    </source>
</evidence>
<keyword evidence="11 13" id="KW-0472">Membrane</keyword>
<comment type="cofactor">
    <cofactor evidence="1">
        <name>heme b</name>
        <dbReference type="ChEBI" id="CHEBI:60344"/>
    </cofactor>
</comment>
<evidence type="ECO:0000256" key="8">
    <source>
        <dbReference type="ARBA" id="ARBA00022982"/>
    </source>
</evidence>
<dbReference type="InterPro" id="IPR016174">
    <property type="entry name" value="Di-haem_cyt_TM"/>
</dbReference>
<evidence type="ECO:0000256" key="3">
    <source>
        <dbReference type="ARBA" id="ARBA00022448"/>
    </source>
</evidence>
<evidence type="ECO:0000256" key="1">
    <source>
        <dbReference type="ARBA" id="ARBA00001970"/>
    </source>
</evidence>
<feature type="transmembrane region" description="Helical" evidence="13">
    <location>
        <begin position="88"/>
        <end position="106"/>
    </location>
</feature>
<comment type="subcellular location">
    <subcellularLocation>
        <location evidence="2">Cell membrane</location>
        <topology evidence="2">Multi-pass membrane protein</topology>
    </subcellularLocation>
</comment>
<evidence type="ECO:0000256" key="12">
    <source>
        <dbReference type="ARBA" id="ARBA00037975"/>
    </source>
</evidence>
<evidence type="ECO:0000313" key="15">
    <source>
        <dbReference type="EMBL" id="RLK47072.1"/>
    </source>
</evidence>
<dbReference type="RefSeq" id="WP_211328300.1">
    <property type="nucleotide sequence ID" value="NZ_RCDA01000004.1"/>
</dbReference>
<keyword evidence="8" id="KW-0249">Electron transport</keyword>
<name>A0A498BUG9_9GAMM</name>
<comment type="similarity">
    <text evidence="12">Belongs to the cytochrome b561 family.</text>
</comment>
<keyword evidence="10" id="KW-0408">Iron</keyword>
<evidence type="ECO:0000256" key="9">
    <source>
        <dbReference type="ARBA" id="ARBA00022989"/>
    </source>
</evidence>
<dbReference type="GO" id="GO:0046872">
    <property type="term" value="F:metal ion binding"/>
    <property type="evidence" value="ECO:0007669"/>
    <property type="project" value="UniProtKB-KW"/>
</dbReference>
<feature type="transmembrane region" description="Helical" evidence="13">
    <location>
        <begin position="126"/>
        <end position="155"/>
    </location>
</feature>
<dbReference type="AlphaFoldDB" id="A0A498BUG9"/>
<proteinExistence type="inferred from homology"/>
<keyword evidence="16" id="KW-1185">Reference proteome</keyword>
<evidence type="ECO:0000256" key="10">
    <source>
        <dbReference type="ARBA" id="ARBA00023004"/>
    </source>
</evidence>
<reference evidence="15 16" key="1">
    <citation type="submission" date="2018-10" db="EMBL/GenBank/DDBJ databases">
        <title>Genomic Encyclopedia of Type Strains, Phase IV (KMG-IV): sequencing the most valuable type-strain genomes for metagenomic binning, comparative biology and taxonomic classification.</title>
        <authorList>
            <person name="Goeker M."/>
        </authorList>
    </citation>
    <scope>NUCLEOTIDE SEQUENCE [LARGE SCALE GENOMIC DNA]</scope>
    <source>
        <strain evidence="15 16">DSM 12769</strain>
    </source>
</reference>
<evidence type="ECO:0000256" key="11">
    <source>
        <dbReference type="ARBA" id="ARBA00023136"/>
    </source>
</evidence>
<keyword evidence="9 13" id="KW-1133">Transmembrane helix</keyword>
<feature type="transmembrane region" description="Helical" evidence="13">
    <location>
        <begin position="48"/>
        <end position="68"/>
    </location>
</feature>
<organism evidence="15 16">
    <name type="scientific">Alkalispirillum mobile</name>
    <dbReference type="NCBI Taxonomy" id="85925"/>
    <lineage>
        <taxon>Bacteria</taxon>
        <taxon>Pseudomonadati</taxon>
        <taxon>Pseudomonadota</taxon>
        <taxon>Gammaproteobacteria</taxon>
        <taxon>Chromatiales</taxon>
        <taxon>Ectothiorhodospiraceae</taxon>
        <taxon>Alkalispirillum</taxon>
    </lineage>
</organism>
<keyword evidence="7" id="KW-0479">Metal-binding</keyword>
<evidence type="ECO:0000256" key="7">
    <source>
        <dbReference type="ARBA" id="ARBA00022723"/>
    </source>
</evidence>
<comment type="caution">
    <text evidence="15">The sequence shown here is derived from an EMBL/GenBank/DDBJ whole genome shotgun (WGS) entry which is preliminary data.</text>
</comment>
<keyword evidence="4" id="KW-1003">Cell membrane</keyword>
<evidence type="ECO:0000259" key="14">
    <source>
        <dbReference type="Pfam" id="PF01292"/>
    </source>
</evidence>
<dbReference type="GO" id="GO:0022904">
    <property type="term" value="P:respiratory electron transport chain"/>
    <property type="evidence" value="ECO:0007669"/>
    <property type="project" value="InterPro"/>
</dbReference>
<dbReference type="InterPro" id="IPR011577">
    <property type="entry name" value="Cyt_b561_bac/Ni-Hgenase"/>
</dbReference>
<keyword evidence="6 13" id="KW-0812">Transmembrane</keyword>
<dbReference type="GO" id="GO:0005886">
    <property type="term" value="C:plasma membrane"/>
    <property type="evidence" value="ECO:0007669"/>
    <property type="project" value="UniProtKB-SubCell"/>
</dbReference>
<evidence type="ECO:0000313" key="16">
    <source>
        <dbReference type="Proteomes" id="UP000275461"/>
    </source>
</evidence>
<accession>A0A498BUG9</accession>
<dbReference type="GO" id="GO:0009055">
    <property type="term" value="F:electron transfer activity"/>
    <property type="evidence" value="ECO:0007669"/>
    <property type="project" value="InterPro"/>
</dbReference>
<evidence type="ECO:0000256" key="5">
    <source>
        <dbReference type="ARBA" id="ARBA00022617"/>
    </source>
</evidence>
<keyword evidence="5" id="KW-0349">Heme</keyword>
<evidence type="ECO:0000256" key="13">
    <source>
        <dbReference type="SAM" id="Phobius"/>
    </source>
</evidence>
<feature type="transmembrane region" description="Helical" evidence="13">
    <location>
        <begin position="7"/>
        <end position="28"/>
    </location>
</feature>
<evidence type="ECO:0000256" key="4">
    <source>
        <dbReference type="ARBA" id="ARBA00022475"/>
    </source>
</evidence>
<keyword evidence="3" id="KW-0813">Transport</keyword>
<sequence>MKDNSDVYGMVTRVLHWGMALALFWMFFTTTVRVVLGEGVLYDLVWPTHREVGLVLCLLALFRLFWAWANRSERPAAVNALAPWGHRLMYGLMVVVPLVALLRQYGSGRAYEPFGIPLMSGFEGDSVEWMVAAGGLFHGFLGWTLAVLIVGHIALALHHQFRAGPAVLARMAGRR</sequence>
<dbReference type="PANTHER" id="PTHR30529">
    <property type="entry name" value="CYTOCHROME B561"/>
    <property type="match status" value="1"/>
</dbReference>
<dbReference type="GO" id="GO:0020037">
    <property type="term" value="F:heme binding"/>
    <property type="evidence" value="ECO:0007669"/>
    <property type="project" value="TreeGrafter"/>
</dbReference>
<dbReference type="EMBL" id="RCDA01000004">
    <property type="protein sequence ID" value="RLK47072.1"/>
    <property type="molecule type" value="Genomic_DNA"/>
</dbReference>
<dbReference type="SUPFAM" id="SSF81342">
    <property type="entry name" value="Transmembrane di-heme cytochromes"/>
    <property type="match status" value="1"/>
</dbReference>
<dbReference type="PANTHER" id="PTHR30529:SF1">
    <property type="entry name" value="CYTOCHROME B561 HOMOLOG 2"/>
    <property type="match status" value="1"/>
</dbReference>